<dbReference type="RefSeq" id="WP_243324845.1">
    <property type="nucleotide sequence ID" value="NZ_JAKZMM010000018.1"/>
</dbReference>
<dbReference type="EMBL" id="JAKZMM010000018">
    <property type="protein sequence ID" value="MCJ2380705.1"/>
    <property type="molecule type" value="Genomic_DNA"/>
</dbReference>
<evidence type="ECO:0000313" key="1">
    <source>
        <dbReference type="EMBL" id="MCJ2380705.1"/>
    </source>
</evidence>
<protein>
    <submittedName>
        <fullName evidence="1">Uncharacterized protein</fullName>
    </submittedName>
</protein>
<evidence type="ECO:0000313" key="2">
    <source>
        <dbReference type="Proteomes" id="UP001165444"/>
    </source>
</evidence>
<organism evidence="1 2">
    <name type="scientific">Parabacteroides faecalis</name>
    <dbReference type="NCBI Taxonomy" id="2924040"/>
    <lineage>
        <taxon>Bacteria</taxon>
        <taxon>Pseudomonadati</taxon>
        <taxon>Bacteroidota</taxon>
        <taxon>Bacteroidia</taxon>
        <taxon>Bacteroidales</taxon>
        <taxon>Tannerellaceae</taxon>
        <taxon>Parabacteroides</taxon>
    </lineage>
</organism>
<feature type="non-terminal residue" evidence="1">
    <location>
        <position position="489"/>
    </location>
</feature>
<accession>A0ABT0C1G0</accession>
<keyword evidence="2" id="KW-1185">Reference proteome</keyword>
<proteinExistence type="predicted"/>
<reference evidence="1 2" key="1">
    <citation type="submission" date="2022-03" db="EMBL/GenBank/DDBJ databases">
        <title>Parabacteroides sp. nov. isolated from swine feces.</title>
        <authorList>
            <person name="Bak J.E."/>
        </authorList>
    </citation>
    <scope>NUCLEOTIDE SEQUENCE [LARGE SCALE GENOMIC DNA]</scope>
    <source>
        <strain evidence="1 2">AGMB00274</strain>
    </source>
</reference>
<gene>
    <name evidence="1" type="ORF">MUN53_08795</name>
</gene>
<comment type="caution">
    <text evidence="1">The sequence shown here is derived from an EMBL/GenBank/DDBJ whole genome shotgun (WGS) entry which is preliminary data.</text>
</comment>
<dbReference type="Proteomes" id="UP001165444">
    <property type="component" value="Unassembled WGS sequence"/>
</dbReference>
<sequence length="489" mass="51897">MAKEQYKYVEVQIPATPRNKRLTDSIQLAAQTGNGGGIGYPSTPQYWELVTVKEDGTVLEESQYYLRPISGKHVVVPGDVVAFADGGEYASGLPVADYNTFGLFKAKQGGGLLFDANEGWYVDPEFAGGGGIDEEQLKQYLTDNNYITVDYLTKQGYLTLSSQLTGYTKPDAYSPIAATDTILSAIGKLERNFDNYVDLTTNQTIGGVKTFNETILSKKDVIAYADGGEYASGLPVADTVTYGLVKVDGKTVRINASGQLEADAGGGIDFTVGTGLDLSVASVLSVKFGTTAGTVCPGNDSRLHTHNNKSILDGITSGLISNWNTAYTNNHTHDNKTVLDGISSTKVSNWDEAFSNKHWHNNKSNLDTINQGLGTSYSPTFKAITLSEWTIDGVGGDLNLRHLGQLAAYFSGANNGNFVAKGTMIAEGDVIAYQDGGSYASGLPVADPSTYGLVRYDGTTIGKNSSGQLYVINAGSGGGSNINVIDSLT</sequence>
<name>A0ABT0C1G0_9BACT</name>
<dbReference type="Gene3D" id="6.10.140.2190">
    <property type="match status" value="1"/>
</dbReference>